<proteinExistence type="predicted"/>
<dbReference type="PROSITE" id="PS01259">
    <property type="entry name" value="BH3"/>
    <property type="match status" value="1"/>
</dbReference>
<dbReference type="GO" id="GO:0016020">
    <property type="term" value="C:membrane"/>
    <property type="evidence" value="ECO:0007669"/>
    <property type="project" value="UniProtKB-SubCell"/>
</dbReference>
<reference evidence="7 8" key="1">
    <citation type="submission" date="2014-06" db="EMBL/GenBank/DDBJ databases">
        <title>Genome evolution of avian class.</title>
        <authorList>
            <person name="Zhang G."/>
            <person name="Li C."/>
        </authorList>
    </citation>
    <scope>NUCLEOTIDE SEQUENCE [LARGE SCALE GENOMIC DNA]</scope>
    <source>
        <strain evidence="7">BGI_N305</strain>
    </source>
</reference>
<evidence type="ECO:0000256" key="1">
    <source>
        <dbReference type="ARBA" id="ARBA00004173"/>
    </source>
</evidence>
<comment type="subcellular location">
    <subcellularLocation>
        <location evidence="2">Membrane</location>
    </subcellularLocation>
    <subcellularLocation>
        <location evidence="1">Mitochondrion</location>
    </subcellularLocation>
</comment>
<evidence type="ECO:0000256" key="2">
    <source>
        <dbReference type="ARBA" id="ARBA00004370"/>
    </source>
</evidence>
<dbReference type="GO" id="GO:0042981">
    <property type="term" value="P:regulation of apoptotic process"/>
    <property type="evidence" value="ECO:0007669"/>
    <property type="project" value="InterPro"/>
</dbReference>
<organism evidence="7 8">
    <name type="scientific">Manacus vitellinus</name>
    <name type="common">golden-collared manakin</name>
    <dbReference type="NCBI Taxonomy" id="328815"/>
    <lineage>
        <taxon>Eukaryota</taxon>
        <taxon>Metazoa</taxon>
        <taxon>Chordata</taxon>
        <taxon>Craniata</taxon>
        <taxon>Vertebrata</taxon>
        <taxon>Euteleostomi</taxon>
        <taxon>Archelosauria</taxon>
        <taxon>Archosauria</taxon>
        <taxon>Dinosauria</taxon>
        <taxon>Saurischia</taxon>
        <taxon>Theropoda</taxon>
        <taxon>Coelurosauria</taxon>
        <taxon>Aves</taxon>
        <taxon>Neognathae</taxon>
        <taxon>Neoaves</taxon>
        <taxon>Telluraves</taxon>
        <taxon>Australaves</taxon>
        <taxon>Passeriformes</taxon>
        <taxon>Pipridae</taxon>
        <taxon>Manacus</taxon>
    </lineage>
</organism>
<feature type="region of interest" description="Disordered" evidence="6">
    <location>
        <begin position="1"/>
        <end position="24"/>
    </location>
</feature>
<evidence type="ECO:0000313" key="8">
    <source>
        <dbReference type="Proteomes" id="UP000053258"/>
    </source>
</evidence>
<evidence type="ECO:0000256" key="4">
    <source>
        <dbReference type="ARBA" id="ARBA00023128"/>
    </source>
</evidence>
<dbReference type="STRING" id="328815.ENSMVIP00005028598"/>
<gene>
    <name evidence="7" type="ORF">N305_00418</name>
</gene>
<keyword evidence="3" id="KW-0053">Apoptosis</keyword>
<evidence type="ECO:0000256" key="5">
    <source>
        <dbReference type="ARBA" id="ARBA00023136"/>
    </source>
</evidence>
<dbReference type="InterPro" id="IPR020728">
    <property type="entry name" value="Bcl2_BH3_motif_CS"/>
</dbReference>
<dbReference type="AlphaFoldDB" id="A0A093RX40"/>
<name>A0A093RX40_9PASS</name>
<evidence type="ECO:0000256" key="3">
    <source>
        <dbReference type="ARBA" id="ARBA00022703"/>
    </source>
</evidence>
<evidence type="ECO:0000256" key="6">
    <source>
        <dbReference type="SAM" id="MobiDB-lite"/>
    </source>
</evidence>
<dbReference type="GO" id="GO:0006915">
    <property type="term" value="P:apoptotic process"/>
    <property type="evidence" value="ECO:0007669"/>
    <property type="project" value="UniProtKB-KW"/>
</dbReference>
<sequence length="146" mass="16332">MPQIRRTPGHFVLSSHPGGAPEEETYSNLQTIPDTTEQMEFDISSATQVGRQLALIGDEFNRRYHRSLEDTLLHLARLVAISVFQTLNVIRSVIRSSGNILSSNWAKRILGCGSWVPRLPFRCVCQKLVPAALLVAAFWWALNCGL</sequence>
<keyword evidence="5" id="KW-0472">Membrane</keyword>
<dbReference type="GO" id="GO:0005739">
    <property type="term" value="C:mitochondrion"/>
    <property type="evidence" value="ECO:0007669"/>
    <property type="project" value="UniProtKB-SubCell"/>
</dbReference>
<protein>
    <submittedName>
        <fullName evidence="7">Uncharacterized protein</fullName>
    </submittedName>
</protein>
<accession>A0A093RX40</accession>
<evidence type="ECO:0000313" key="7">
    <source>
        <dbReference type="EMBL" id="KFW75319.1"/>
    </source>
</evidence>
<keyword evidence="4" id="KW-0496">Mitochondrion</keyword>
<keyword evidence="8" id="KW-1185">Reference proteome</keyword>
<dbReference type="EMBL" id="KL669032">
    <property type="protein sequence ID" value="KFW75319.1"/>
    <property type="molecule type" value="Genomic_DNA"/>
</dbReference>
<dbReference type="Proteomes" id="UP000053258">
    <property type="component" value="Unassembled WGS sequence"/>
</dbReference>
<dbReference type="OrthoDB" id="6020735at2759"/>